<evidence type="ECO:0000256" key="4">
    <source>
        <dbReference type="ARBA" id="ARBA00022989"/>
    </source>
</evidence>
<dbReference type="GO" id="GO:0035556">
    <property type="term" value="P:intracellular signal transduction"/>
    <property type="evidence" value="ECO:0007669"/>
    <property type="project" value="InterPro"/>
</dbReference>
<keyword evidence="4" id="KW-1133">Transmembrane helix</keyword>
<dbReference type="GO" id="GO:0007168">
    <property type="term" value="P:receptor guanylyl cyclase signaling pathway"/>
    <property type="evidence" value="ECO:0007669"/>
    <property type="project" value="TreeGrafter"/>
</dbReference>
<evidence type="ECO:0000256" key="3">
    <source>
        <dbReference type="ARBA" id="ARBA00022741"/>
    </source>
</evidence>
<dbReference type="PROSITE" id="PS50125">
    <property type="entry name" value="GUANYLATE_CYCLASE_2"/>
    <property type="match status" value="1"/>
</dbReference>
<evidence type="ECO:0000313" key="10">
    <source>
        <dbReference type="Proteomes" id="UP001153069"/>
    </source>
</evidence>
<name>A0A9N8F577_9STRA</name>
<reference evidence="9" key="1">
    <citation type="submission" date="2020-06" db="EMBL/GenBank/DDBJ databases">
        <authorList>
            <consortium name="Plant Systems Biology data submission"/>
        </authorList>
    </citation>
    <scope>NUCLEOTIDE SEQUENCE</scope>
    <source>
        <strain evidence="9">D6</strain>
    </source>
</reference>
<evidence type="ECO:0000259" key="8">
    <source>
        <dbReference type="PROSITE" id="PS50125"/>
    </source>
</evidence>
<sequence>MIQYLTSLAILVSYHACCISPCFIDALHIRLLSRIDHATTMCRFASECLDAMNQLKVQLSETLGAGTVELQFRVGMHSGPCTAGVLRGEKGRFLQMFGDTVNTAARMESNGVPSRIHVSQATADELIARGKVSWLTPREDKIVAKGKDEMQTYFVTVKLKGASTVISTQTNTTGDRTEEILTTMEV</sequence>
<dbReference type="InterPro" id="IPR050401">
    <property type="entry name" value="Cyclic_nucleotide_synthase"/>
</dbReference>
<comment type="caution">
    <text evidence="9">The sequence shown here is derived from an EMBL/GenBank/DDBJ whole genome shotgun (WGS) entry which is preliminary data.</text>
</comment>
<keyword evidence="2" id="KW-0812">Transmembrane</keyword>
<dbReference type="GO" id="GO:0004016">
    <property type="term" value="F:adenylate cyclase activity"/>
    <property type="evidence" value="ECO:0007669"/>
    <property type="project" value="TreeGrafter"/>
</dbReference>
<keyword evidence="9" id="KW-0675">Receptor</keyword>
<dbReference type="InterPro" id="IPR029787">
    <property type="entry name" value="Nucleotide_cyclase"/>
</dbReference>
<dbReference type="GO" id="GO:0005886">
    <property type="term" value="C:plasma membrane"/>
    <property type="evidence" value="ECO:0007669"/>
    <property type="project" value="TreeGrafter"/>
</dbReference>
<feature type="domain" description="Guanylate cyclase" evidence="8">
    <location>
        <begin position="37"/>
        <end position="108"/>
    </location>
</feature>
<evidence type="ECO:0000256" key="1">
    <source>
        <dbReference type="ARBA" id="ARBA00004370"/>
    </source>
</evidence>
<evidence type="ECO:0000256" key="5">
    <source>
        <dbReference type="ARBA" id="ARBA00023136"/>
    </source>
</evidence>
<dbReference type="GO" id="GO:0000166">
    <property type="term" value="F:nucleotide binding"/>
    <property type="evidence" value="ECO:0007669"/>
    <property type="project" value="UniProtKB-KW"/>
</dbReference>
<keyword evidence="3" id="KW-0547">Nucleotide-binding</keyword>
<dbReference type="OrthoDB" id="1890790at2759"/>
<gene>
    <name evidence="9" type="ORF">SEMRO_3181_G344830.1</name>
</gene>
<dbReference type="SUPFAM" id="SSF55073">
    <property type="entry name" value="Nucleotide cyclase"/>
    <property type="match status" value="1"/>
</dbReference>
<dbReference type="EMBL" id="CAICTM010003179">
    <property type="protein sequence ID" value="CAB9531005.1"/>
    <property type="molecule type" value="Genomic_DNA"/>
</dbReference>
<keyword evidence="7" id="KW-0732">Signal</keyword>
<keyword evidence="10" id="KW-1185">Reference proteome</keyword>
<proteinExistence type="predicted"/>
<accession>A0A9N8F577</accession>
<dbReference type="GO" id="GO:0004383">
    <property type="term" value="F:guanylate cyclase activity"/>
    <property type="evidence" value="ECO:0007669"/>
    <property type="project" value="TreeGrafter"/>
</dbReference>
<dbReference type="AlphaFoldDB" id="A0A9N8F577"/>
<dbReference type="PANTHER" id="PTHR11920:SF335">
    <property type="entry name" value="GUANYLATE CYCLASE"/>
    <property type="match status" value="1"/>
</dbReference>
<dbReference type="InterPro" id="IPR001054">
    <property type="entry name" value="A/G_cyclase"/>
</dbReference>
<evidence type="ECO:0000256" key="7">
    <source>
        <dbReference type="SAM" id="SignalP"/>
    </source>
</evidence>
<evidence type="ECO:0000313" key="9">
    <source>
        <dbReference type="EMBL" id="CAB9531005.1"/>
    </source>
</evidence>
<dbReference type="Pfam" id="PF00211">
    <property type="entry name" value="Guanylate_cyc"/>
    <property type="match status" value="1"/>
</dbReference>
<organism evidence="9 10">
    <name type="scientific">Seminavis robusta</name>
    <dbReference type="NCBI Taxonomy" id="568900"/>
    <lineage>
        <taxon>Eukaryota</taxon>
        <taxon>Sar</taxon>
        <taxon>Stramenopiles</taxon>
        <taxon>Ochrophyta</taxon>
        <taxon>Bacillariophyta</taxon>
        <taxon>Bacillariophyceae</taxon>
        <taxon>Bacillariophycidae</taxon>
        <taxon>Naviculales</taxon>
        <taxon>Naviculaceae</taxon>
        <taxon>Seminavis</taxon>
    </lineage>
</organism>
<keyword evidence="5" id="KW-0472">Membrane</keyword>
<keyword evidence="6" id="KW-0456">Lyase</keyword>
<comment type="subcellular location">
    <subcellularLocation>
        <location evidence="1">Membrane</location>
    </subcellularLocation>
</comment>
<feature type="signal peptide" evidence="7">
    <location>
        <begin position="1"/>
        <end position="16"/>
    </location>
</feature>
<dbReference type="CDD" id="cd07302">
    <property type="entry name" value="CHD"/>
    <property type="match status" value="1"/>
</dbReference>
<dbReference type="PANTHER" id="PTHR11920">
    <property type="entry name" value="GUANYLYL CYCLASE"/>
    <property type="match status" value="1"/>
</dbReference>
<dbReference type="Proteomes" id="UP001153069">
    <property type="component" value="Unassembled WGS sequence"/>
</dbReference>
<dbReference type="Gene3D" id="3.30.70.1230">
    <property type="entry name" value="Nucleotide cyclase"/>
    <property type="match status" value="1"/>
</dbReference>
<feature type="chain" id="PRO_5040169454" evidence="7">
    <location>
        <begin position="17"/>
        <end position="186"/>
    </location>
</feature>
<dbReference type="GO" id="GO:0001653">
    <property type="term" value="F:peptide receptor activity"/>
    <property type="evidence" value="ECO:0007669"/>
    <property type="project" value="TreeGrafter"/>
</dbReference>
<evidence type="ECO:0000256" key="2">
    <source>
        <dbReference type="ARBA" id="ARBA00022692"/>
    </source>
</evidence>
<evidence type="ECO:0000256" key="6">
    <source>
        <dbReference type="ARBA" id="ARBA00023239"/>
    </source>
</evidence>
<protein>
    <submittedName>
        <fullName evidence="9">Natriuretic peptide receptor 2</fullName>
    </submittedName>
</protein>